<sequence length="856" mass="93185">MVGPLLKSESGRLSDVGRGILVPTRIYLAGASSGERLQPNRRPIGPSARAAHQALFTAARLRLIVASRDDDRPSGRNRCDDVRWVADDDAPFAELSTVRRSPRPTEAPGAFIMREEANNNLPLASMDAVGPIYRSYVPSRCRPITAEVLAAPLLPSATLATHGHVMKVLGYDFITKESVRLLRPKDLVIDDVAVVRKNSSSSLVGKLLAAVRKPEPSPSPLVGAPSPARSTSAAADSRHATDRLKTPATDKEDQRRHSEIPGSGGLIVQRCVVIAKESDGYGLTVTGDHPVFVQTATKRGYLGLRQGSTSSSSSSGYQLQVEQAERRIKNLESQLVDIDSPAVVTPGSGANASLKNEDQVVMRPSSGGATKTVRISAPAGTSSKRHSESAMEDAGMHFVPPQQVDVVPMEEETDDDDAETVVPLDTQGPFSNLIDLKARPAHLAVFINYLLCNASPNNCDVVLHKQCTSALTDSCYPAQTQKAKQQTKTKPRGIHQPMSRDSSGDYSGSPPRVAFNEQTGHDSSEEMDKTTDLRVRTDFHGPPGAPSVSSDSGIGADLSSTGDKPVARSQSMRTREDELRESKRVRPARDDDSSDAAAGLQLQPQRSQKVSPHSVHPPTAGSSGIASSVAQAVACAAAPSRSFSPESSRDRDRSVRSWMDVPMLFVAFASVDRSLTLSRSLYRSPSCLSRNAENLRRLDDLQKRLDTTPFDKESIAIAQDYRYMDLRKFRLVHDGSLTWRFNKGKMVELHVVLLENLLVLLTKSSDGHKLILRCQEPNKDTRWVPVLPLGPLITKEKANDKKSFFIVNNSPYGAQIYEMVAATATERKTWFKVISDQIEIVNRKGGRITHPVDTTL</sequence>
<dbReference type="InterPro" id="IPR041020">
    <property type="entry name" value="PH_16"/>
</dbReference>
<dbReference type="Gene3D" id="2.30.29.30">
    <property type="entry name" value="Pleckstrin-homology domain (PH domain)/Phosphotyrosine-binding domain (PTB)"/>
    <property type="match status" value="1"/>
</dbReference>
<feature type="region of interest" description="Disordered" evidence="1">
    <location>
        <begin position="478"/>
        <end position="624"/>
    </location>
</feature>
<evidence type="ECO:0000256" key="1">
    <source>
        <dbReference type="SAM" id="MobiDB-lite"/>
    </source>
</evidence>
<dbReference type="PANTHER" id="PTHR45872">
    <property type="entry name" value="RHO GUANINE NUCLEOTIDE EXCHANGE FACTOR 2, ISOFORM D"/>
    <property type="match status" value="1"/>
</dbReference>
<dbReference type="CDD" id="cd13329">
    <property type="entry name" value="PH_RhoGEF"/>
    <property type="match status" value="1"/>
</dbReference>
<dbReference type="AlphaFoldDB" id="A0A914VGD5"/>
<name>A0A914VGD5_9BILA</name>
<evidence type="ECO:0000313" key="3">
    <source>
        <dbReference type="Proteomes" id="UP000887566"/>
    </source>
</evidence>
<feature type="compositionally biased region" description="Polar residues" evidence="1">
    <location>
        <begin position="547"/>
        <end position="572"/>
    </location>
</feature>
<dbReference type="GO" id="GO:0005085">
    <property type="term" value="F:guanyl-nucleotide exchange factor activity"/>
    <property type="evidence" value="ECO:0007669"/>
    <property type="project" value="InterPro"/>
</dbReference>
<dbReference type="GO" id="GO:0007186">
    <property type="term" value="P:G protein-coupled receptor signaling pathway"/>
    <property type="evidence" value="ECO:0007669"/>
    <property type="project" value="TreeGrafter"/>
</dbReference>
<protein>
    <submittedName>
        <fullName evidence="4">PH domain-containing protein</fullName>
    </submittedName>
</protein>
<dbReference type="PANTHER" id="PTHR45872:SF2">
    <property type="entry name" value="RHO GUANINE NUCLEOTIDE EXCHANGE FACTOR 2, ISOFORM D"/>
    <property type="match status" value="1"/>
</dbReference>
<dbReference type="InterPro" id="IPR044926">
    <property type="entry name" value="RGS_subdomain_2"/>
</dbReference>
<dbReference type="InterPro" id="IPR001849">
    <property type="entry name" value="PH_domain"/>
</dbReference>
<proteinExistence type="predicted"/>
<organism evidence="3 4">
    <name type="scientific">Plectus sambesii</name>
    <dbReference type="NCBI Taxonomy" id="2011161"/>
    <lineage>
        <taxon>Eukaryota</taxon>
        <taxon>Metazoa</taxon>
        <taxon>Ecdysozoa</taxon>
        <taxon>Nematoda</taxon>
        <taxon>Chromadorea</taxon>
        <taxon>Plectida</taxon>
        <taxon>Plectina</taxon>
        <taxon>Plectoidea</taxon>
        <taxon>Plectidae</taxon>
        <taxon>Plectus</taxon>
    </lineage>
</organism>
<feature type="domain" description="PH" evidence="2">
    <location>
        <begin position="730"/>
        <end position="839"/>
    </location>
</feature>
<dbReference type="GO" id="GO:0005737">
    <property type="term" value="C:cytoplasm"/>
    <property type="evidence" value="ECO:0007669"/>
    <property type="project" value="InterPro"/>
</dbReference>
<feature type="compositionally biased region" description="Polar residues" evidence="1">
    <location>
        <begin position="602"/>
        <end position="611"/>
    </location>
</feature>
<dbReference type="Proteomes" id="UP000887566">
    <property type="component" value="Unplaced"/>
</dbReference>
<feature type="compositionally biased region" description="Basic and acidic residues" evidence="1">
    <location>
        <begin position="573"/>
        <end position="591"/>
    </location>
</feature>
<dbReference type="SUPFAM" id="SSF50729">
    <property type="entry name" value="PH domain-like"/>
    <property type="match status" value="1"/>
</dbReference>
<dbReference type="WBParaSite" id="PSAMB.scaffold1859size27172.g15326.t2">
    <property type="protein sequence ID" value="PSAMB.scaffold1859size27172.g15326.t2"/>
    <property type="gene ID" value="PSAMB.scaffold1859size27172.g15326"/>
</dbReference>
<feature type="region of interest" description="Disordered" evidence="1">
    <location>
        <begin position="213"/>
        <end position="262"/>
    </location>
</feature>
<feature type="compositionally biased region" description="Basic and acidic residues" evidence="1">
    <location>
        <begin position="236"/>
        <end position="259"/>
    </location>
</feature>
<dbReference type="Gene3D" id="1.10.167.10">
    <property type="entry name" value="Regulator of G-protein Signalling 4, domain 2"/>
    <property type="match status" value="1"/>
</dbReference>
<feature type="compositionally biased region" description="Basic and acidic residues" evidence="1">
    <location>
        <begin position="519"/>
        <end position="539"/>
    </location>
</feature>
<dbReference type="Pfam" id="PF09128">
    <property type="entry name" value="RGS-like"/>
    <property type="match status" value="1"/>
</dbReference>
<dbReference type="InterPro" id="IPR015212">
    <property type="entry name" value="RGS-like_dom"/>
</dbReference>
<dbReference type="SMART" id="SM00233">
    <property type="entry name" value="PH"/>
    <property type="match status" value="1"/>
</dbReference>
<dbReference type="PROSITE" id="PS50003">
    <property type="entry name" value="PH_DOMAIN"/>
    <property type="match status" value="1"/>
</dbReference>
<dbReference type="Pfam" id="PF17838">
    <property type="entry name" value="PH_16"/>
    <property type="match status" value="1"/>
</dbReference>
<dbReference type="GO" id="GO:0001664">
    <property type="term" value="F:G protein-coupled receptor binding"/>
    <property type="evidence" value="ECO:0007669"/>
    <property type="project" value="TreeGrafter"/>
</dbReference>
<feature type="region of interest" description="Disordered" evidence="1">
    <location>
        <begin position="363"/>
        <end position="385"/>
    </location>
</feature>
<accession>A0A914VGD5</accession>
<feature type="compositionally biased region" description="Low complexity" evidence="1">
    <location>
        <begin position="224"/>
        <end position="235"/>
    </location>
</feature>
<evidence type="ECO:0000259" key="2">
    <source>
        <dbReference type="PROSITE" id="PS50003"/>
    </source>
</evidence>
<keyword evidence="3" id="KW-1185">Reference proteome</keyword>
<evidence type="ECO:0000313" key="4">
    <source>
        <dbReference type="WBParaSite" id="PSAMB.scaffold1859size27172.g15326.t2"/>
    </source>
</evidence>
<reference evidence="4" key="1">
    <citation type="submission" date="2022-11" db="UniProtKB">
        <authorList>
            <consortium name="WormBaseParasite"/>
        </authorList>
    </citation>
    <scope>IDENTIFICATION</scope>
</reference>
<dbReference type="InterPro" id="IPR011993">
    <property type="entry name" value="PH-like_dom_sf"/>
</dbReference>